<dbReference type="AlphaFoldDB" id="A0A858ZVN0"/>
<dbReference type="InterPro" id="IPR005482">
    <property type="entry name" value="Biotin_COase_C"/>
</dbReference>
<dbReference type="EMBL" id="CP051298">
    <property type="protein sequence ID" value="QKD44744.1"/>
    <property type="molecule type" value="Genomic_DNA"/>
</dbReference>
<dbReference type="Pfam" id="PF00289">
    <property type="entry name" value="Biotin_carb_N"/>
    <property type="match status" value="1"/>
</dbReference>
<evidence type="ECO:0000256" key="1">
    <source>
        <dbReference type="ARBA" id="ARBA00001953"/>
    </source>
</evidence>
<evidence type="ECO:0000256" key="6">
    <source>
        <dbReference type="PROSITE-ProRule" id="PRU00409"/>
    </source>
</evidence>
<dbReference type="InterPro" id="IPR005481">
    <property type="entry name" value="BC-like_N"/>
</dbReference>
<feature type="domain" description="Lipoyl-binding" evidence="7">
    <location>
        <begin position="590"/>
        <end position="665"/>
    </location>
</feature>
<organism evidence="10 11">
    <name type="scientific">Alicycliphilus denitrificans</name>
    <dbReference type="NCBI Taxonomy" id="179636"/>
    <lineage>
        <taxon>Bacteria</taxon>
        <taxon>Pseudomonadati</taxon>
        <taxon>Pseudomonadota</taxon>
        <taxon>Betaproteobacteria</taxon>
        <taxon>Burkholderiales</taxon>
        <taxon>Comamonadaceae</taxon>
        <taxon>Alicycliphilus</taxon>
    </lineage>
</organism>
<dbReference type="Gene3D" id="3.30.470.20">
    <property type="entry name" value="ATP-grasp fold, B domain"/>
    <property type="match status" value="1"/>
</dbReference>
<dbReference type="InterPro" id="IPR005479">
    <property type="entry name" value="CPAse_ATP-bd"/>
</dbReference>
<dbReference type="InterPro" id="IPR000089">
    <property type="entry name" value="Biotin_lipoyl"/>
</dbReference>
<dbReference type="PROSITE" id="PS50968">
    <property type="entry name" value="BIOTINYL_LIPOYL"/>
    <property type="match status" value="1"/>
</dbReference>
<evidence type="ECO:0000259" key="9">
    <source>
        <dbReference type="PROSITE" id="PS50979"/>
    </source>
</evidence>
<protein>
    <submittedName>
        <fullName evidence="10">ATP-grasp domain-containing protein</fullName>
    </submittedName>
</protein>
<evidence type="ECO:0000256" key="4">
    <source>
        <dbReference type="ARBA" id="ARBA00022840"/>
    </source>
</evidence>
<dbReference type="InterPro" id="IPR050856">
    <property type="entry name" value="Biotin_carboxylase_complex"/>
</dbReference>
<evidence type="ECO:0000259" key="8">
    <source>
        <dbReference type="PROSITE" id="PS50975"/>
    </source>
</evidence>
<dbReference type="InterPro" id="IPR016185">
    <property type="entry name" value="PreATP-grasp_dom_sf"/>
</dbReference>
<dbReference type="Pfam" id="PF02785">
    <property type="entry name" value="Biotin_carb_C"/>
    <property type="match status" value="1"/>
</dbReference>
<dbReference type="Gene3D" id="2.40.50.100">
    <property type="match status" value="1"/>
</dbReference>
<dbReference type="GO" id="GO:0005524">
    <property type="term" value="F:ATP binding"/>
    <property type="evidence" value="ECO:0007669"/>
    <property type="project" value="UniProtKB-UniRule"/>
</dbReference>
<dbReference type="PROSITE" id="PS00867">
    <property type="entry name" value="CPSASE_2"/>
    <property type="match status" value="1"/>
</dbReference>
<evidence type="ECO:0000256" key="3">
    <source>
        <dbReference type="ARBA" id="ARBA00022741"/>
    </source>
</evidence>
<keyword evidence="3 6" id="KW-0547">Nucleotide-binding</keyword>
<evidence type="ECO:0000313" key="11">
    <source>
        <dbReference type="Proteomes" id="UP000500755"/>
    </source>
</evidence>
<accession>A0A858ZVN0</accession>
<evidence type="ECO:0000259" key="7">
    <source>
        <dbReference type="PROSITE" id="PS50968"/>
    </source>
</evidence>
<dbReference type="InterPro" id="IPR011764">
    <property type="entry name" value="Biotin_carboxylation_dom"/>
</dbReference>
<evidence type="ECO:0000313" key="10">
    <source>
        <dbReference type="EMBL" id="QKD44744.1"/>
    </source>
</evidence>
<dbReference type="SUPFAM" id="SSF52440">
    <property type="entry name" value="PreATP-grasp domain"/>
    <property type="match status" value="1"/>
</dbReference>
<dbReference type="PROSITE" id="PS50979">
    <property type="entry name" value="BC"/>
    <property type="match status" value="1"/>
</dbReference>
<keyword evidence="4 6" id="KW-0067">ATP-binding</keyword>
<dbReference type="CDD" id="cd06850">
    <property type="entry name" value="biotinyl_domain"/>
    <property type="match status" value="1"/>
</dbReference>
<dbReference type="RefSeq" id="WP_013519699.1">
    <property type="nucleotide sequence ID" value="NZ_CP051298.1"/>
</dbReference>
<dbReference type="Pfam" id="PF02786">
    <property type="entry name" value="CPSase_L_D2"/>
    <property type="match status" value="1"/>
</dbReference>
<keyword evidence="2" id="KW-0436">Ligase</keyword>
<feature type="domain" description="Biotin carboxylation" evidence="9">
    <location>
        <begin position="1"/>
        <end position="444"/>
    </location>
</feature>
<dbReference type="InterPro" id="IPR011054">
    <property type="entry name" value="Rudment_hybrid_motif"/>
</dbReference>
<dbReference type="InterPro" id="IPR011053">
    <property type="entry name" value="Single_hybrid_motif"/>
</dbReference>
<dbReference type="GO" id="GO:0046872">
    <property type="term" value="F:metal ion binding"/>
    <property type="evidence" value="ECO:0007669"/>
    <property type="project" value="InterPro"/>
</dbReference>
<dbReference type="Proteomes" id="UP000500755">
    <property type="component" value="Chromosome"/>
</dbReference>
<dbReference type="SUPFAM" id="SSF51230">
    <property type="entry name" value="Single hybrid motif"/>
    <property type="match status" value="1"/>
</dbReference>
<comment type="cofactor">
    <cofactor evidence="1">
        <name>biotin</name>
        <dbReference type="ChEBI" id="CHEBI:57586"/>
    </cofactor>
</comment>
<dbReference type="Pfam" id="PF00364">
    <property type="entry name" value="Biotin_lipoyl"/>
    <property type="match status" value="1"/>
</dbReference>
<dbReference type="PANTHER" id="PTHR18866">
    <property type="entry name" value="CARBOXYLASE:PYRUVATE/ACETYL-COA/PROPIONYL-COA CARBOXYLASE"/>
    <property type="match status" value="1"/>
</dbReference>
<evidence type="ECO:0000256" key="5">
    <source>
        <dbReference type="ARBA" id="ARBA00023267"/>
    </source>
</evidence>
<dbReference type="SMART" id="SM00878">
    <property type="entry name" value="Biotin_carb_C"/>
    <property type="match status" value="1"/>
</dbReference>
<keyword evidence="5" id="KW-0092">Biotin</keyword>
<dbReference type="GO" id="GO:0016874">
    <property type="term" value="F:ligase activity"/>
    <property type="evidence" value="ECO:0007669"/>
    <property type="project" value="UniProtKB-KW"/>
</dbReference>
<evidence type="ECO:0000256" key="2">
    <source>
        <dbReference type="ARBA" id="ARBA00022598"/>
    </source>
</evidence>
<name>A0A858ZVN0_9BURK</name>
<gene>
    <name evidence="10" type="ORF">HF896_14470</name>
</gene>
<proteinExistence type="predicted"/>
<reference evidence="10 11" key="1">
    <citation type="submission" date="2020-05" db="EMBL/GenBank/DDBJ databases">
        <title>Complete genome sequence of Alicycliphilus denitrificans DP3.</title>
        <authorList>
            <person name="Chen X."/>
        </authorList>
    </citation>
    <scope>NUCLEOTIDE SEQUENCE [LARGE SCALE GENOMIC DNA]</scope>
    <source>
        <strain evidence="10 11">DP3</strain>
    </source>
</reference>
<feature type="domain" description="ATP-grasp" evidence="8">
    <location>
        <begin position="120"/>
        <end position="316"/>
    </location>
</feature>
<dbReference type="PROSITE" id="PS50975">
    <property type="entry name" value="ATP_GRASP"/>
    <property type="match status" value="1"/>
</dbReference>
<dbReference type="InterPro" id="IPR011761">
    <property type="entry name" value="ATP-grasp"/>
</dbReference>
<dbReference type="SUPFAM" id="SSF56059">
    <property type="entry name" value="Glutathione synthetase ATP-binding domain-like"/>
    <property type="match status" value="1"/>
</dbReference>
<sequence length="668" mass="71209">MFSKVLIANRGEIACRIARTLRRMGVAVATVHSTADANALHVQEIGESVWIGDGPARQSYLDIDAVLKAAQAVGADAIHPGFGFLSENPLLARRCAEFGITFIGPTPETLELFGDKSAAKLAAQRLGIPTAGGLANATEDAERVLSAISDLPLPCVVKAVAGGGGKGMRVIRSIEAAREAVEAAIREGRSSFGDGRVIVERYLNKPRHVEVQILGDGAGNVVHLYDRECSLQRRHQKVIEEAPVCSISDELRGQLWAHSVALGEAARYLGLGTVEFAVTQDAAVFLEVNPRLQVEHPVTESVLGLDLVELQVRTVADRRLAVQQAQVPAPCGHAVQARLYAEDAAQGFLPSTGRIEAFSVGLGVRADNGVIAGCEISPHYDPMIAKLIAYDSTRERALKRLREALQQTTVLGVTSNRAFLISLLGMPQVAANTVDTETIDEWLAAHAKSRECVGHVAALMAVWRHAVHRASAASGAWGDAALTGWRMRRDPAGKAGMLSITPRYDVSTPSGRWKVGFGATRPDGLWPVRIDDELFDVGVGQPLADGSWLVTLGRRTMRMSARCQAGCAWADLEEAQLALDIKPLHAAQGGGGADHSGVAVAPMMGLMVAIHVEAGQKVAAGDRLATLESMKMEMPVVAAIDGVVRWVGCSVGGKVERNQELFRIADEA</sequence>
<dbReference type="SUPFAM" id="SSF51246">
    <property type="entry name" value="Rudiment single hybrid motif"/>
    <property type="match status" value="1"/>
</dbReference>
<dbReference type="PANTHER" id="PTHR18866:SF33">
    <property type="entry name" value="METHYLCROTONOYL-COA CARBOXYLASE SUBUNIT ALPHA, MITOCHONDRIAL-RELATED"/>
    <property type="match status" value="1"/>
</dbReference>